<dbReference type="FunFam" id="3.40.50.300:FF:000481">
    <property type="entry name" value="Structural maintenance of chromosomes 4"/>
    <property type="match status" value="1"/>
</dbReference>
<gene>
    <name evidence="15" type="ORF">VMCG_06087</name>
</gene>
<reference evidence="15 16" key="1">
    <citation type="submission" date="2015-09" db="EMBL/GenBank/DDBJ databases">
        <title>Host preference determinants of Valsa canker pathogens revealed by comparative genomics.</title>
        <authorList>
            <person name="Yin Z."/>
            <person name="Huang L."/>
        </authorList>
    </citation>
    <scope>NUCLEOTIDE SEQUENCE [LARGE SCALE GENOMIC DNA]</scope>
    <source>
        <strain evidence="15 16">03-1</strain>
    </source>
</reference>
<evidence type="ECO:0000256" key="10">
    <source>
        <dbReference type="ARBA" id="ARBA00023242"/>
    </source>
</evidence>
<feature type="compositionally biased region" description="Acidic residues" evidence="13">
    <location>
        <begin position="1278"/>
        <end position="1313"/>
    </location>
</feature>
<dbReference type="InterPro" id="IPR003395">
    <property type="entry name" value="RecF/RecN/SMC_N"/>
</dbReference>
<dbReference type="PANTHER" id="PTHR18937">
    <property type="entry name" value="STRUCTURAL MAINTENANCE OF CHROMOSOMES SMC FAMILY MEMBER"/>
    <property type="match status" value="1"/>
</dbReference>
<organism evidence="15 16">
    <name type="scientific">Cytospora schulzeri</name>
    <dbReference type="NCBI Taxonomy" id="448051"/>
    <lineage>
        <taxon>Eukaryota</taxon>
        <taxon>Fungi</taxon>
        <taxon>Dikarya</taxon>
        <taxon>Ascomycota</taxon>
        <taxon>Pezizomycotina</taxon>
        <taxon>Sordariomycetes</taxon>
        <taxon>Sordariomycetidae</taxon>
        <taxon>Diaporthales</taxon>
        <taxon>Cytosporaceae</taxon>
        <taxon>Cytospora</taxon>
    </lineage>
</organism>
<keyword evidence="4" id="KW-0132">Cell division</keyword>
<evidence type="ECO:0000256" key="2">
    <source>
        <dbReference type="ARBA" id="ARBA00006005"/>
    </source>
</evidence>
<dbReference type="OrthoDB" id="5575062at2759"/>
<keyword evidence="10" id="KW-0539">Nucleus</keyword>
<dbReference type="EMBL" id="LKEA01000017">
    <property type="protein sequence ID" value="ROW02482.1"/>
    <property type="molecule type" value="Genomic_DNA"/>
</dbReference>
<sequence>MSTRPTRRAAAKRKQIIESEDEDEIANSPSPPAADEDEEEFTPAPARTTRRSVGRRKTAQPDTPPQPETTRRRGRPKKSAAPSVAPDATSVEPTGESSRIAESDQSIAPTTTAPRRRGRPKKTAIKQESVEPEQTIQPTIEPDDNQEPVAEKIEPDDEQNENVEPEPTAMDIDEEVEEPIVKKPGRKRKSVAPPAAAPAPSKKAATPDLQPPASTASIGTPKPTASPDPERFQTPLIDITNTAGNEQRRAIEDTLLNTTVKPIRPLDTVLEKPMDIVLKSRTMVIPQVEDTTPKPRLVITYLILNNFKSYAGRQEVGPFHASFSSVVGPNGSGKSNVIDSLLFVFGFRASKMRQGKLSALIHNSVEYPNLDSCEVAVHFHEVMDQPGGGHEVIPNSELVISRKAFKNNSSSYYIDGKASTYTTVTALLRERGVDLDHKRFLILQGEVESIAQMKPKAANEHDDGLLEYLEDIIGTSKYKAPIEESATEVETLNEICMEKSGRVQHVEKEKNSLEDKKEKALVYLRDENELAMKKSALYQLYISECNDNVLVTEEAITQMQAQLDDEVEKHQGSEVIIKELQKKYSKGNKEYEAHDKETQALIKEMAKFEQERVKFDEKRKFLADKRKKLEKTINNAEKSNSAAEETIEQCTEEIEIRAEEIVALEQQVKDADTELAEIRDGLKGKTQAFSDQIATKQKSLEPWQEKLNQKQSAIAVAESELNILKEKANAGAVALEEMENKIASIEQRRKDKQQELKACQEEKAELEQDALEVEAEIKQLVEQEPKIRSKVSNARQKADEARSSLSATQTQGNVLTALMRMKESGRIDGFHGRLGNLGAIDQKYDVAISTACGALDNFVTDTVEAGQQCIEYLRKTNMGRGNFMCLDKLRQRDLSPIQTPENAPRLFDLVKAKEDKFRPAFYHALQDTLVATDLVQANRIAYGAKRWRVVTLDGELIDKSGTMSGGGQSKKRGLMSSKLVADTTKEQVQKLEGDRDSLEQKFQEFLDYQRECETRLRDLRNRIPQLETKMQKINLEIESTTKNSADAQRRIKELSKEHQPSKSDDSRIAALQKEIKGLNKEIEKLHGETSTVEEEIKALQDKIMEVGGDKLRTQRAKVDGLKAEIASQNEEVSNAEVKKAKAEKQITKLAKEHTKATKELDSAIRELEKLENEIQNQGDKAEDFTGRVEEAQEALSAKKQELAELKSELDEKTAELNATRAVEIEMRNKLEENQKVLAENQKKVRYWEDKHSKLVLQDIHDLESRGAPKPAAGNSVDGEAEDGEADGDEPNGENDEGSDVEMADADAAEEEAETTVVRDRRVQKTLPRYSKDELEDMNKETLKGEIAALEEKTQNVNVDLGVLAEYRRRVEEHASRSSDLQTAVTQRDSAKKRCDELRRLRLEGFMEGFSQISLRLKEMYQMITMGGNAELELVDSLDPFSEGILFSVMPPKKTWKNISHLSGGEKTLSSLALVFALHHYKPTPLYVMDEIDAALDFRNVSIVANYIKERTKNAQFIVISLRNNMFELAARLLGVYKVNHMTKSVTIENKDYVVGRKPSQQVQQMQQLGGGATQTVNFTLSQPWR</sequence>
<keyword evidence="9" id="KW-0226">DNA condensation</keyword>
<feature type="region of interest" description="Disordered" evidence="13">
    <location>
        <begin position="1"/>
        <end position="232"/>
    </location>
</feature>
<evidence type="ECO:0000256" key="11">
    <source>
        <dbReference type="ARBA" id="ARBA00023306"/>
    </source>
</evidence>
<evidence type="ECO:0000256" key="12">
    <source>
        <dbReference type="SAM" id="Coils"/>
    </source>
</evidence>
<dbReference type="InterPro" id="IPR036277">
    <property type="entry name" value="SMC_hinge_sf"/>
</dbReference>
<keyword evidence="16" id="KW-1185">Reference proteome</keyword>
<dbReference type="GO" id="GO:0000796">
    <property type="term" value="C:condensin complex"/>
    <property type="evidence" value="ECO:0007669"/>
    <property type="project" value="TreeGrafter"/>
</dbReference>
<dbReference type="GO" id="GO:0051301">
    <property type="term" value="P:cell division"/>
    <property type="evidence" value="ECO:0007669"/>
    <property type="project" value="UniProtKB-KW"/>
</dbReference>
<dbReference type="PANTHER" id="PTHR18937:SF172">
    <property type="entry name" value="STRUCTURAL MAINTENANCE OF CHROMOSOMES PROTEIN"/>
    <property type="match status" value="1"/>
</dbReference>
<evidence type="ECO:0000256" key="3">
    <source>
        <dbReference type="ARBA" id="ARBA00018693"/>
    </source>
</evidence>
<evidence type="ECO:0000256" key="1">
    <source>
        <dbReference type="ARBA" id="ARBA00004123"/>
    </source>
</evidence>
<keyword evidence="6" id="KW-0498">Mitosis</keyword>
<evidence type="ECO:0000313" key="15">
    <source>
        <dbReference type="EMBL" id="ROW02482.1"/>
    </source>
</evidence>
<feature type="compositionally biased region" description="Basic residues" evidence="13">
    <location>
        <begin position="48"/>
        <end position="58"/>
    </location>
</feature>
<evidence type="ECO:0000256" key="6">
    <source>
        <dbReference type="ARBA" id="ARBA00022776"/>
    </source>
</evidence>
<proteinExistence type="inferred from homology"/>
<dbReference type="Gene3D" id="1.10.287.1490">
    <property type="match status" value="2"/>
</dbReference>
<dbReference type="Gene3D" id="1.20.1060.20">
    <property type="match status" value="1"/>
</dbReference>
<dbReference type="Gene3D" id="3.30.70.1620">
    <property type="match status" value="1"/>
</dbReference>
<keyword evidence="5" id="KW-0547">Nucleotide-binding</keyword>
<dbReference type="STRING" id="356882.A0A423WGJ7"/>
<feature type="compositionally biased region" description="Basic residues" evidence="13">
    <location>
        <begin position="1"/>
        <end position="14"/>
    </location>
</feature>
<comment type="similarity">
    <text evidence="2">Belongs to the SMC family. SMC4 subfamily.</text>
</comment>
<feature type="coiled-coil region" evidence="12">
    <location>
        <begin position="1339"/>
        <end position="1400"/>
    </location>
</feature>
<feature type="coiled-coil region" evidence="12">
    <location>
        <begin position="981"/>
        <end position="1222"/>
    </location>
</feature>
<evidence type="ECO:0000256" key="13">
    <source>
        <dbReference type="SAM" id="MobiDB-lite"/>
    </source>
</evidence>
<dbReference type="InterPro" id="IPR010935">
    <property type="entry name" value="SMC_hinge"/>
</dbReference>
<feature type="compositionally biased region" description="Acidic residues" evidence="13">
    <location>
        <begin position="154"/>
        <end position="164"/>
    </location>
</feature>
<keyword evidence="11" id="KW-0131">Cell cycle</keyword>
<accession>A0A423WGJ7</accession>
<feature type="coiled-coil region" evidence="12">
    <location>
        <begin position="577"/>
        <end position="681"/>
    </location>
</feature>
<dbReference type="SUPFAM" id="SSF75553">
    <property type="entry name" value="Smc hinge domain"/>
    <property type="match status" value="1"/>
</dbReference>
<evidence type="ECO:0000256" key="7">
    <source>
        <dbReference type="ARBA" id="ARBA00022840"/>
    </source>
</evidence>
<evidence type="ECO:0000256" key="5">
    <source>
        <dbReference type="ARBA" id="ARBA00022741"/>
    </source>
</evidence>
<dbReference type="SMART" id="SM00968">
    <property type="entry name" value="SMC_hinge"/>
    <property type="match status" value="1"/>
</dbReference>
<dbReference type="GO" id="GO:0007076">
    <property type="term" value="P:mitotic chromosome condensation"/>
    <property type="evidence" value="ECO:0007669"/>
    <property type="project" value="TreeGrafter"/>
</dbReference>
<keyword evidence="7" id="KW-0067">ATP-binding</keyword>
<dbReference type="Pfam" id="PF06470">
    <property type="entry name" value="SMC_hinge"/>
    <property type="match status" value="1"/>
</dbReference>
<dbReference type="Gene3D" id="3.40.50.300">
    <property type="entry name" value="P-loop containing nucleotide triphosphate hydrolases"/>
    <property type="match status" value="2"/>
</dbReference>
<evidence type="ECO:0000256" key="8">
    <source>
        <dbReference type="ARBA" id="ARBA00023054"/>
    </source>
</evidence>
<evidence type="ECO:0000313" key="16">
    <source>
        <dbReference type="Proteomes" id="UP000283895"/>
    </source>
</evidence>
<evidence type="ECO:0000256" key="9">
    <source>
        <dbReference type="ARBA" id="ARBA00023067"/>
    </source>
</evidence>
<dbReference type="GO" id="GO:0005524">
    <property type="term" value="F:ATP binding"/>
    <property type="evidence" value="ECO:0007669"/>
    <property type="project" value="UniProtKB-KW"/>
</dbReference>
<dbReference type="SUPFAM" id="SSF52540">
    <property type="entry name" value="P-loop containing nucleoside triphosphate hydrolases"/>
    <property type="match status" value="1"/>
</dbReference>
<dbReference type="InterPro" id="IPR027417">
    <property type="entry name" value="P-loop_NTPase"/>
</dbReference>
<evidence type="ECO:0000259" key="14">
    <source>
        <dbReference type="SMART" id="SM00968"/>
    </source>
</evidence>
<feature type="region of interest" description="Disordered" evidence="13">
    <location>
        <begin position="1264"/>
        <end position="1323"/>
    </location>
</feature>
<evidence type="ECO:0000256" key="4">
    <source>
        <dbReference type="ARBA" id="ARBA00022618"/>
    </source>
</evidence>
<dbReference type="Pfam" id="PF02463">
    <property type="entry name" value="SMC_N"/>
    <property type="match status" value="1"/>
</dbReference>
<keyword evidence="8 12" id="KW-0175">Coiled coil</keyword>
<feature type="domain" description="SMC hinge" evidence="14">
    <location>
        <begin position="828"/>
        <end position="941"/>
    </location>
</feature>
<feature type="compositionally biased region" description="Low complexity" evidence="13">
    <location>
        <begin position="191"/>
        <end position="204"/>
    </location>
</feature>
<protein>
    <recommendedName>
        <fullName evidence="3">Structural maintenance of chromosomes protein 4</fullName>
    </recommendedName>
</protein>
<comment type="subcellular location">
    <subcellularLocation>
        <location evidence="1">Nucleus</location>
    </subcellularLocation>
</comment>
<feature type="coiled-coil region" evidence="12">
    <location>
        <begin position="707"/>
        <end position="811"/>
    </location>
</feature>
<name>A0A423WGJ7_9PEZI</name>
<dbReference type="FunFam" id="3.30.70.1620:FF:000003">
    <property type="entry name" value="Structural maintenance of chromosomes 4"/>
    <property type="match status" value="1"/>
</dbReference>
<dbReference type="GO" id="GO:0005634">
    <property type="term" value="C:nucleus"/>
    <property type="evidence" value="ECO:0007669"/>
    <property type="project" value="UniProtKB-SubCell"/>
</dbReference>
<dbReference type="Proteomes" id="UP000283895">
    <property type="component" value="Unassembled WGS sequence"/>
</dbReference>
<comment type="caution">
    <text evidence="15">The sequence shown here is derived from an EMBL/GenBank/DDBJ whole genome shotgun (WGS) entry which is preliminary data.</text>
</comment>
<dbReference type="FunFam" id="3.40.50.300:FF:000585">
    <property type="entry name" value="Structural maintenance of chromosomes 4"/>
    <property type="match status" value="1"/>
</dbReference>
<feature type="compositionally biased region" description="Basic residues" evidence="13">
    <location>
        <begin position="114"/>
        <end position="124"/>
    </location>
</feature>